<evidence type="ECO:0000313" key="3">
    <source>
        <dbReference type="EMBL" id="RLM23660.1"/>
    </source>
</evidence>
<feature type="domain" description="Acb2/Tad1 hairpin" evidence="2">
    <location>
        <begin position="11"/>
        <end position="68"/>
    </location>
</feature>
<evidence type="ECO:0000259" key="2">
    <source>
        <dbReference type="Pfam" id="PF24729"/>
    </source>
</evidence>
<sequence length="73" mass="8081">MAVINAQPSHRQLTDAELAVMEEIIDLRTIVGDYLDGLADNPAIDQTWLRIAREQLQQGFMAATRAVAKPATF</sequence>
<keyword evidence="4" id="KW-1185">Reference proteome</keyword>
<proteinExistence type="predicted"/>
<dbReference type="InterPro" id="IPR056098">
    <property type="entry name" value="Acb2/Tad1_hairpin"/>
</dbReference>
<accession>A0A421DNG0</accession>
<organism evidence="3 4">
    <name type="scientific">Brenneria alni</name>
    <dbReference type="NCBI Taxonomy" id="71656"/>
    <lineage>
        <taxon>Bacteria</taxon>
        <taxon>Pseudomonadati</taxon>
        <taxon>Pseudomonadota</taxon>
        <taxon>Gammaproteobacteria</taxon>
        <taxon>Enterobacterales</taxon>
        <taxon>Pectobacteriaceae</taxon>
        <taxon>Brenneria</taxon>
    </lineage>
</organism>
<dbReference type="EMBL" id="MJLZ01000020">
    <property type="protein sequence ID" value="RLM23660.1"/>
    <property type="molecule type" value="Genomic_DNA"/>
</dbReference>
<dbReference type="AlphaFoldDB" id="A0A421DNG0"/>
<dbReference type="RefSeq" id="WP_121575081.1">
    <property type="nucleotide sequence ID" value="NZ_MJLZ01000020.1"/>
</dbReference>
<protein>
    <recommendedName>
        <fullName evidence="2">Acb2/Tad1 hairpin domain-containing protein</fullName>
    </recommendedName>
</protein>
<dbReference type="OrthoDB" id="6486731at2"/>
<keyword evidence="1" id="KW-0547">Nucleotide-binding</keyword>
<evidence type="ECO:0000256" key="1">
    <source>
        <dbReference type="ARBA" id="ARBA00022741"/>
    </source>
</evidence>
<reference evidence="3 4" key="1">
    <citation type="submission" date="2016-09" db="EMBL/GenBank/DDBJ databases">
        <authorList>
            <person name="Doonan J."/>
            <person name="Pachebat J.A."/>
            <person name="Golyshin P.N."/>
            <person name="Denman S."/>
            <person name="Mcdonald J.E."/>
        </authorList>
    </citation>
    <scope>NUCLEOTIDE SEQUENCE [LARGE SCALE GENOMIC DNA]</scope>
    <source>
        <strain evidence="3 4">NCPPB 3934</strain>
    </source>
</reference>
<dbReference type="GO" id="GO:0000166">
    <property type="term" value="F:nucleotide binding"/>
    <property type="evidence" value="ECO:0007669"/>
    <property type="project" value="UniProtKB-KW"/>
</dbReference>
<name>A0A421DNG0_9GAMM</name>
<dbReference type="Pfam" id="PF24729">
    <property type="entry name" value="Acb2_Tad1_hairpin"/>
    <property type="match status" value="1"/>
</dbReference>
<evidence type="ECO:0000313" key="4">
    <source>
        <dbReference type="Proteomes" id="UP000285648"/>
    </source>
</evidence>
<comment type="caution">
    <text evidence="3">The sequence shown here is derived from an EMBL/GenBank/DDBJ whole genome shotgun (WGS) entry which is preliminary data.</text>
</comment>
<gene>
    <name evidence="3" type="ORF">BIY29_10185</name>
</gene>
<dbReference type="Proteomes" id="UP000285648">
    <property type="component" value="Unassembled WGS sequence"/>
</dbReference>